<organism evidence="1 2">
    <name type="scientific">Eleutherodactylus coqui</name>
    <name type="common">Puerto Rican coqui</name>
    <dbReference type="NCBI Taxonomy" id="57060"/>
    <lineage>
        <taxon>Eukaryota</taxon>
        <taxon>Metazoa</taxon>
        <taxon>Chordata</taxon>
        <taxon>Craniata</taxon>
        <taxon>Vertebrata</taxon>
        <taxon>Euteleostomi</taxon>
        <taxon>Amphibia</taxon>
        <taxon>Batrachia</taxon>
        <taxon>Anura</taxon>
        <taxon>Neobatrachia</taxon>
        <taxon>Hyloidea</taxon>
        <taxon>Eleutherodactylidae</taxon>
        <taxon>Eleutherodactylinae</taxon>
        <taxon>Eleutherodactylus</taxon>
        <taxon>Eleutherodactylus</taxon>
    </lineage>
</organism>
<evidence type="ECO:0000313" key="2">
    <source>
        <dbReference type="Proteomes" id="UP000770717"/>
    </source>
</evidence>
<evidence type="ECO:0000313" key="1">
    <source>
        <dbReference type="EMBL" id="KAG9492106.1"/>
    </source>
</evidence>
<name>A0A8J6FRE9_ELECQ</name>
<sequence>MWTEEYKRKSRRMCEGYTSPNIFFSIEIKQNNGDGIKFQLSIWYSDQCIMASVGEANLNRHSVCGKLVHNKNHILVQVQLHVRCSH</sequence>
<protein>
    <submittedName>
        <fullName evidence="1">Uncharacterized protein</fullName>
    </submittedName>
</protein>
<dbReference type="Proteomes" id="UP000770717">
    <property type="component" value="Unassembled WGS sequence"/>
</dbReference>
<reference evidence="1" key="1">
    <citation type="thesis" date="2020" institute="ProQuest LLC" country="789 East Eisenhower Parkway, Ann Arbor, MI, USA">
        <title>Comparative Genomics and Chromosome Evolution.</title>
        <authorList>
            <person name="Mudd A.B."/>
        </authorList>
    </citation>
    <scope>NUCLEOTIDE SEQUENCE</scope>
    <source>
        <strain evidence="1">HN-11 Male</strain>
        <tissue evidence="1">Kidney and liver</tissue>
    </source>
</reference>
<dbReference type="AlphaFoldDB" id="A0A8J6FRE9"/>
<accession>A0A8J6FRE9</accession>
<comment type="caution">
    <text evidence="1">The sequence shown here is derived from an EMBL/GenBank/DDBJ whole genome shotgun (WGS) entry which is preliminary data.</text>
</comment>
<dbReference type="EMBL" id="WNTK01000001">
    <property type="protein sequence ID" value="KAG9492106.1"/>
    <property type="molecule type" value="Genomic_DNA"/>
</dbReference>
<gene>
    <name evidence="1" type="ORF">GDO78_000563</name>
</gene>
<proteinExistence type="predicted"/>
<keyword evidence="2" id="KW-1185">Reference proteome</keyword>